<keyword evidence="1" id="KW-0472">Membrane</keyword>
<evidence type="ECO:0000259" key="2">
    <source>
        <dbReference type="Pfam" id="PF12697"/>
    </source>
</evidence>
<dbReference type="PANTHER" id="PTHR43358">
    <property type="entry name" value="ALPHA/BETA-HYDROLASE"/>
    <property type="match status" value="1"/>
</dbReference>
<dbReference type="RefSeq" id="WP_301414839.1">
    <property type="nucleotide sequence ID" value="NZ_CP098023.1"/>
</dbReference>
<keyword evidence="1" id="KW-0812">Transmembrane</keyword>
<dbReference type="Pfam" id="PF12697">
    <property type="entry name" value="Abhydrolase_6"/>
    <property type="match status" value="1"/>
</dbReference>
<feature type="transmembrane region" description="Helical" evidence="1">
    <location>
        <begin position="6"/>
        <end position="29"/>
    </location>
</feature>
<dbReference type="InterPro" id="IPR029058">
    <property type="entry name" value="AB_hydrolase_fold"/>
</dbReference>
<evidence type="ECO:0000256" key="1">
    <source>
        <dbReference type="SAM" id="Phobius"/>
    </source>
</evidence>
<sequence>MINIFLNIITYFFGFLFFWAIGTALFIIYSQHLRHKKPYDSILPPVEQGATPLSRGFNYENISFVTFDRLTIHAWYVPPPEKDLQNAKSPPVIIALHGGLDDRRYYLPLLPAINNAGFAMLMLDGRNHGASDFDPRGMTTIGIREARDLLAALDFIEKNKQHDKVGIVGVSSGSAAAIAITSSDRRVSAVVAESSGYNVKFIAQRLYRWIPIWISYFFGSVLMLLVGAGLKNALRCRGPQLDLVKKIPDNVPVLFVHGRKDKIAPLKYVQHLYGAKRGEKELVIYDDARHAVIRFEEYKFIACVSRFFNERLS</sequence>
<evidence type="ECO:0000313" key="3">
    <source>
        <dbReference type="EMBL" id="WKD49053.1"/>
    </source>
</evidence>
<gene>
    <name evidence="3" type="ORF">M8T91_14280</name>
</gene>
<dbReference type="Proteomes" id="UP001321520">
    <property type="component" value="Chromosome"/>
</dbReference>
<accession>A0ABY9EAD4</accession>
<protein>
    <submittedName>
        <fullName evidence="3">Alpha/beta fold hydrolase</fullName>
    </submittedName>
</protein>
<dbReference type="Gene3D" id="3.40.50.1820">
    <property type="entry name" value="alpha/beta hydrolase"/>
    <property type="match status" value="1"/>
</dbReference>
<keyword evidence="3" id="KW-0378">Hydrolase</keyword>
<organism evidence="3 4">
    <name type="scientific">Microbulbifer spongiae</name>
    <dbReference type="NCBI Taxonomy" id="2944933"/>
    <lineage>
        <taxon>Bacteria</taxon>
        <taxon>Pseudomonadati</taxon>
        <taxon>Pseudomonadota</taxon>
        <taxon>Gammaproteobacteria</taxon>
        <taxon>Cellvibrionales</taxon>
        <taxon>Microbulbiferaceae</taxon>
        <taxon>Microbulbifer</taxon>
    </lineage>
</organism>
<dbReference type="GO" id="GO:0016787">
    <property type="term" value="F:hydrolase activity"/>
    <property type="evidence" value="ECO:0007669"/>
    <property type="project" value="UniProtKB-KW"/>
</dbReference>
<keyword evidence="1" id="KW-1133">Transmembrane helix</keyword>
<evidence type="ECO:0000313" key="4">
    <source>
        <dbReference type="Proteomes" id="UP001321520"/>
    </source>
</evidence>
<proteinExistence type="predicted"/>
<name>A0ABY9EAD4_9GAMM</name>
<feature type="domain" description="AB hydrolase-1" evidence="2">
    <location>
        <begin position="93"/>
        <end position="292"/>
    </location>
</feature>
<feature type="transmembrane region" description="Helical" evidence="1">
    <location>
        <begin position="210"/>
        <end position="230"/>
    </location>
</feature>
<dbReference type="SUPFAM" id="SSF53474">
    <property type="entry name" value="alpha/beta-Hydrolases"/>
    <property type="match status" value="1"/>
</dbReference>
<keyword evidence="4" id="KW-1185">Reference proteome</keyword>
<dbReference type="InterPro" id="IPR000073">
    <property type="entry name" value="AB_hydrolase_1"/>
</dbReference>
<reference evidence="3 4" key="1">
    <citation type="submission" date="2022-05" db="EMBL/GenBank/DDBJ databases">
        <title>Microbulbifer sp. nov., isolated from sponge.</title>
        <authorList>
            <person name="Gao L."/>
        </authorList>
    </citation>
    <scope>NUCLEOTIDE SEQUENCE [LARGE SCALE GENOMIC DNA]</scope>
    <source>
        <strain evidence="3 4">MI-G</strain>
    </source>
</reference>
<dbReference type="InterPro" id="IPR052920">
    <property type="entry name" value="DNA-binding_regulatory"/>
</dbReference>
<dbReference type="EMBL" id="CP098023">
    <property type="protein sequence ID" value="WKD49053.1"/>
    <property type="molecule type" value="Genomic_DNA"/>
</dbReference>
<dbReference type="PANTHER" id="PTHR43358:SF4">
    <property type="entry name" value="ALPHA_BETA HYDROLASE FOLD-1 DOMAIN-CONTAINING PROTEIN"/>
    <property type="match status" value="1"/>
</dbReference>